<proteinExistence type="inferred from homology"/>
<dbReference type="GO" id="GO:0006412">
    <property type="term" value="P:translation"/>
    <property type="evidence" value="ECO:0007669"/>
    <property type="project" value="UniProtKB-UniRule"/>
</dbReference>
<dbReference type="InterPro" id="IPR036935">
    <property type="entry name" value="Ribosomal_bL9_N_sf"/>
</dbReference>
<evidence type="ECO:0000256" key="5">
    <source>
        <dbReference type="ARBA" id="ARBA00023274"/>
    </source>
</evidence>
<evidence type="ECO:0000256" key="4">
    <source>
        <dbReference type="ARBA" id="ARBA00022980"/>
    </source>
</evidence>
<feature type="domain" description="Ribosomal protein L9" evidence="8">
    <location>
        <begin position="13"/>
        <end position="40"/>
    </location>
</feature>
<dbReference type="PROSITE" id="PS00651">
    <property type="entry name" value="RIBOSOMAL_L9"/>
    <property type="match status" value="1"/>
</dbReference>
<dbReference type="PATRIC" id="fig|1261131.3.peg.334"/>
<protein>
    <recommendedName>
        <fullName evidence="6 7">Large ribosomal subunit protein bL9</fullName>
    </recommendedName>
</protein>
<dbReference type="SUPFAM" id="SSF55653">
    <property type="entry name" value="Ribosomal protein L9 C-domain"/>
    <property type="match status" value="1"/>
</dbReference>
<dbReference type="InterPro" id="IPR020594">
    <property type="entry name" value="Ribosomal_bL9_bac/chp"/>
</dbReference>
<dbReference type="InterPro" id="IPR009027">
    <property type="entry name" value="Ribosomal_bL9/RNase_H1_N"/>
</dbReference>
<keyword evidence="4 7" id="KW-0689">Ribosomal protein</keyword>
<dbReference type="eggNOG" id="COG0359">
    <property type="taxonomic scope" value="Bacteria"/>
</dbReference>
<keyword evidence="2 7" id="KW-0699">rRNA-binding</keyword>
<dbReference type="EMBL" id="CP006604">
    <property type="protein sequence ID" value="AHA27716.1"/>
    <property type="molecule type" value="Genomic_DNA"/>
</dbReference>
<evidence type="ECO:0000256" key="6">
    <source>
        <dbReference type="ARBA" id="ARBA00035292"/>
    </source>
</evidence>
<dbReference type="PANTHER" id="PTHR21368">
    <property type="entry name" value="50S RIBOSOMAL PROTEIN L9"/>
    <property type="match status" value="1"/>
</dbReference>
<dbReference type="InterPro" id="IPR020069">
    <property type="entry name" value="Ribosomal_bL9_C"/>
</dbReference>
<evidence type="ECO:0000256" key="3">
    <source>
        <dbReference type="ARBA" id="ARBA00022884"/>
    </source>
</evidence>
<dbReference type="Proteomes" id="UP000017862">
    <property type="component" value="Chromosome"/>
</dbReference>
<evidence type="ECO:0000313" key="10">
    <source>
        <dbReference type="Proteomes" id="UP000017862"/>
    </source>
</evidence>
<accession>U6B7A0</accession>
<dbReference type="Gene3D" id="3.10.430.100">
    <property type="entry name" value="Ribosomal protein L9, C-terminal domain"/>
    <property type="match status" value="1"/>
</dbReference>
<keyword evidence="5 7" id="KW-0687">Ribonucleoprotein</keyword>
<keyword evidence="3 7" id="KW-0694">RNA-binding</keyword>
<dbReference type="NCBIfam" id="TIGR00158">
    <property type="entry name" value="L9"/>
    <property type="match status" value="1"/>
</dbReference>
<dbReference type="GO" id="GO:0003735">
    <property type="term" value="F:structural constituent of ribosome"/>
    <property type="evidence" value="ECO:0007669"/>
    <property type="project" value="InterPro"/>
</dbReference>
<dbReference type="InterPro" id="IPR036791">
    <property type="entry name" value="Ribosomal_bL9_C_sf"/>
</dbReference>
<organism evidence="9 10">
    <name type="scientific">Candidatus Liberibacter americanus str. Sao Paulo</name>
    <dbReference type="NCBI Taxonomy" id="1261131"/>
    <lineage>
        <taxon>Bacteria</taxon>
        <taxon>Pseudomonadati</taxon>
        <taxon>Pseudomonadota</taxon>
        <taxon>Alphaproteobacteria</taxon>
        <taxon>Hyphomicrobiales</taxon>
        <taxon>Rhizobiaceae</taxon>
        <taxon>Liberibacter</taxon>
    </lineage>
</organism>
<sequence>MEVILLQNISNLGPMGKIVKVKDGYGRNYLLPLKKALRANKENKSFFEAQRSVLEAKNREIQSKFEELSKVLEGKSLTIIRSAGDSGQLYGSVSTRDIASLLNEEGFKINRDQIRLKSPIKSVGMYNATISLHSDVEAKINLNIARSNEDAKIQEKSVKNQDKISDQST</sequence>
<dbReference type="GO" id="GO:1990904">
    <property type="term" value="C:ribonucleoprotein complex"/>
    <property type="evidence" value="ECO:0007669"/>
    <property type="project" value="UniProtKB-KW"/>
</dbReference>
<dbReference type="RefSeq" id="WP_007556977.1">
    <property type="nucleotide sequence ID" value="NC_022793.1"/>
</dbReference>
<dbReference type="Gene3D" id="3.40.5.10">
    <property type="entry name" value="Ribosomal protein L9, N-terminal domain"/>
    <property type="match status" value="1"/>
</dbReference>
<dbReference type="GO" id="GO:0005840">
    <property type="term" value="C:ribosome"/>
    <property type="evidence" value="ECO:0007669"/>
    <property type="project" value="UniProtKB-KW"/>
</dbReference>
<dbReference type="InterPro" id="IPR020070">
    <property type="entry name" value="Ribosomal_bL9_N"/>
</dbReference>
<dbReference type="Pfam" id="PF01281">
    <property type="entry name" value="Ribosomal_L9_N"/>
    <property type="match status" value="1"/>
</dbReference>
<dbReference type="SUPFAM" id="SSF55658">
    <property type="entry name" value="L9 N-domain-like"/>
    <property type="match status" value="1"/>
</dbReference>
<dbReference type="KEGG" id="lar:lam_346"/>
<dbReference type="InterPro" id="IPR000244">
    <property type="entry name" value="Ribosomal_bL9"/>
</dbReference>
<evidence type="ECO:0000256" key="1">
    <source>
        <dbReference type="ARBA" id="ARBA00010605"/>
    </source>
</evidence>
<keyword evidence="10" id="KW-1185">Reference proteome</keyword>
<gene>
    <name evidence="7 9" type="primary">rplI</name>
    <name evidence="9" type="ORF">lam_346</name>
</gene>
<evidence type="ECO:0000256" key="2">
    <source>
        <dbReference type="ARBA" id="ARBA00022730"/>
    </source>
</evidence>
<evidence type="ECO:0000313" key="9">
    <source>
        <dbReference type="EMBL" id="AHA27716.1"/>
    </source>
</evidence>
<dbReference type="GO" id="GO:0019843">
    <property type="term" value="F:rRNA binding"/>
    <property type="evidence" value="ECO:0007669"/>
    <property type="project" value="UniProtKB-UniRule"/>
</dbReference>
<reference evidence="9 10" key="1">
    <citation type="journal article" date="2014" name="Mol. Plant Microbe Interact.">
        <title>The complete genome sequence of Candidatus Liberibacter americanus, associated with citrus Huanglongbing.</title>
        <authorList>
            <person name="Wulff N.A."/>
            <person name="Zhang S."/>
            <person name="Setubal J.C."/>
            <person name="Almeida N.F."/>
            <person name="Martins E.C."/>
            <person name="Harakava R."/>
            <person name="Kumar D."/>
            <person name="Rangel L.T."/>
            <person name="Foissac X."/>
            <person name="Bove J."/>
            <person name="Gabriel D.W."/>
        </authorList>
    </citation>
    <scope>NUCLEOTIDE SEQUENCE [LARGE SCALE GENOMIC DNA]</scope>
    <source>
        <strain evidence="9 10">Sao Paulo</strain>
    </source>
</reference>
<evidence type="ECO:0000259" key="8">
    <source>
        <dbReference type="PROSITE" id="PS00651"/>
    </source>
</evidence>
<name>U6B7A0_9HYPH</name>
<dbReference type="HOGENOM" id="CLU_078938_1_0_5"/>
<evidence type="ECO:0000256" key="7">
    <source>
        <dbReference type="HAMAP-Rule" id="MF_00503"/>
    </source>
</evidence>
<dbReference type="Pfam" id="PF03948">
    <property type="entry name" value="Ribosomal_L9_C"/>
    <property type="match status" value="1"/>
</dbReference>
<comment type="function">
    <text evidence="7">Binds to the 23S rRNA.</text>
</comment>
<dbReference type="HAMAP" id="MF_00503">
    <property type="entry name" value="Ribosomal_bL9"/>
    <property type="match status" value="1"/>
</dbReference>
<dbReference type="AlphaFoldDB" id="U6B7A0"/>
<comment type="similarity">
    <text evidence="1 7">Belongs to the bacterial ribosomal protein bL9 family.</text>
</comment>
<dbReference type="STRING" id="1261131.lam_346"/>